<sequence>METDSKPAIQPESGSSSIEEALELAKKAFALKKYEQAVDHYATALELMTAKHGDNAPEAADLYFAYGKALLENAITQSSVLGKDQTDDTNADLQEDETKPGGAFLSFSGDAEEGEDVPVDLFGEATKAAEAAEEEEEDEADDGEPEDDFNAAWEVLDLARALYEKQAEDDDQVKLKLAETYISLGDVSLETEKFDQAIQDYTAGLELKIELLPQSSRQIAEAHYKLSIVLDLSSGRLQDSILHAEKALESVEARLAELRNAANGQVKVETLQKPDSKGKGKAPAKGPRLLGDDAVGTLTQTQVTAEIKELEGLKEDLALKVDELKTIPNEPGLSAPALAAKSLDQELNAGAGESVVKTEALPVNDLTSVVKKKKKPAPDAVPVKEEGASNATTSTKRKAEDDDSNSPSDKKVKLEEVSPSAAS</sequence>
<evidence type="ECO:0000313" key="1">
    <source>
        <dbReference type="EMBL" id="KAI0083479.1"/>
    </source>
</evidence>
<protein>
    <submittedName>
        <fullName evidence="1">Uncharacterized protein</fullName>
    </submittedName>
</protein>
<proteinExistence type="predicted"/>
<accession>A0ACB8TNE6</accession>
<reference evidence="1" key="1">
    <citation type="journal article" date="2021" name="Environ. Microbiol.">
        <title>Gene family expansions and transcriptome signatures uncover fungal adaptations to wood decay.</title>
        <authorList>
            <person name="Hage H."/>
            <person name="Miyauchi S."/>
            <person name="Viragh M."/>
            <person name="Drula E."/>
            <person name="Min B."/>
            <person name="Chaduli D."/>
            <person name="Navarro D."/>
            <person name="Favel A."/>
            <person name="Norest M."/>
            <person name="Lesage-Meessen L."/>
            <person name="Balint B."/>
            <person name="Merenyi Z."/>
            <person name="de Eugenio L."/>
            <person name="Morin E."/>
            <person name="Martinez A.T."/>
            <person name="Baldrian P."/>
            <person name="Stursova M."/>
            <person name="Martinez M.J."/>
            <person name="Novotny C."/>
            <person name="Magnuson J.K."/>
            <person name="Spatafora J.W."/>
            <person name="Maurice S."/>
            <person name="Pangilinan J."/>
            <person name="Andreopoulos W."/>
            <person name="LaButti K."/>
            <person name="Hundley H."/>
            <person name="Na H."/>
            <person name="Kuo A."/>
            <person name="Barry K."/>
            <person name="Lipzen A."/>
            <person name="Henrissat B."/>
            <person name="Riley R."/>
            <person name="Ahrendt S."/>
            <person name="Nagy L.G."/>
            <person name="Grigoriev I.V."/>
            <person name="Martin F."/>
            <person name="Rosso M.N."/>
        </authorList>
    </citation>
    <scope>NUCLEOTIDE SEQUENCE</scope>
    <source>
        <strain evidence="1">CBS 384.51</strain>
    </source>
</reference>
<name>A0ACB8TNE6_9APHY</name>
<dbReference type="EMBL" id="MU274964">
    <property type="protein sequence ID" value="KAI0083479.1"/>
    <property type="molecule type" value="Genomic_DNA"/>
</dbReference>
<organism evidence="1 2">
    <name type="scientific">Irpex rosettiformis</name>
    <dbReference type="NCBI Taxonomy" id="378272"/>
    <lineage>
        <taxon>Eukaryota</taxon>
        <taxon>Fungi</taxon>
        <taxon>Dikarya</taxon>
        <taxon>Basidiomycota</taxon>
        <taxon>Agaricomycotina</taxon>
        <taxon>Agaricomycetes</taxon>
        <taxon>Polyporales</taxon>
        <taxon>Irpicaceae</taxon>
        <taxon>Irpex</taxon>
    </lineage>
</organism>
<dbReference type="Proteomes" id="UP001055072">
    <property type="component" value="Unassembled WGS sequence"/>
</dbReference>
<comment type="caution">
    <text evidence="1">The sequence shown here is derived from an EMBL/GenBank/DDBJ whole genome shotgun (WGS) entry which is preliminary data.</text>
</comment>
<keyword evidence="2" id="KW-1185">Reference proteome</keyword>
<evidence type="ECO:0000313" key="2">
    <source>
        <dbReference type="Proteomes" id="UP001055072"/>
    </source>
</evidence>
<gene>
    <name evidence="1" type="ORF">BDY19DRAFT_900259</name>
</gene>